<reference evidence="1" key="1">
    <citation type="submission" date="2014-11" db="EMBL/GenBank/DDBJ databases">
        <authorList>
            <person name="Amaro Gonzalez C."/>
        </authorList>
    </citation>
    <scope>NUCLEOTIDE SEQUENCE</scope>
</reference>
<proteinExistence type="predicted"/>
<dbReference type="EMBL" id="GBXM01047543">
    <property type="protein sequence ID" value="JAH61034.1"/>
    <property type="molecule type" value="Transcribed_RNA"/>
</dbReference>
<dbReference type="AlphaFoldDB" id="A0A0E9U536"/>
<reference evidence="1" key="2">
    <citation type="journal article" date="2015" name="Fish Shellfish Immunol.">
        <title>Early steps in the European eel (Anguilla anguilla)-Vibrio vulnificus interaction in the gills: Role of the RtxA13 toxin.</title>
        <authorList>
            <person name="Callol A."/>
            <person name="Pajuelo D."/>
            <person name="Ebbesson L."/>
            <person name="Teles M."/>
            <person name="MacKenzie S."/>
            <person name="Amaro C."/>
        </authorList>
    </citation>
    <scope>NUCLEOTIDE SEQUENCE</scope>
</reference>
<evidence type="ECO:0000313" key="1">
    <source>
        <dbReference type="EMBL" id="JAH61034.1"/>
    </source>
</evidence>
<protein>
    <submittedName>
        <fullName evidence="1">Uncharacterized protein</fullName>
    </submittedName>
</protein>
<organism evidence="1">
    <name type="scientific">Anguilla anguilla</name>
    <name type="common">European freshwater eel</name>
    <name type="synonym">Muraena anguilla</name>
    <dbReference type="NCBI Taxonomy" id="7936"/>
    <lineage>
        <taxon>Eukaryota</taxon>
        <taxon>Metazoa</taxon>
        <taxon>Chordata</taxon>
        <taxon>Craniata</taxon>
        <taxon>Vertebrata</taxon>
        <taxon>Euteleostomi</taxon>
        <taxon>Actinopterygii</taxon>
        <taxon>Neopterygii</taxon>
        <taxon>Teleostei</taxon>
        <taxon>Anguilliformes</taxon>
        <taxon>Anguillidae</taxon>
        <taxon>Anguilla</taxon>
    </lineage>
</organism>
<name>A0A0E9U536_ANGAN</name>
<sequence length="30" mass="3671">MFFTLHVLLHFLLPFFLLKKPAFHNDKNNQ</sequence>
<accession>A0A0E9U536</accession>